<dbReference type="PROSITE" id="PS51257">
    <property type="entry name" value="PROKAR_LIPOPROTEIN"/>
    <property type="match status" value="1"/>
</dbReference>
<feature type="transmembrane region" description="Helical" evidence="1">
    <location>
        <begin position="12"/>
        <end position="34"/>
    </location>
</feature>
<keyword evidence="1" id="KW-0812">Transmembrane</keyword>
<dbReference type="InterPro" id="IPR036259">
    <property type="entry name" value="MFS_trans_sf"/>
</dbReference>
<evidence type="ECO:0000256" key="1">
    <source>
        <dbReference type="SAM" id="Phobius"/>
    </source>
</evidence>
<accession>X1TXT5</accession>
<organism evidence="2">
    <name type="scientific">marine sediment metagenome</name>
    <dbReference type="NCBI Taxonomy" id="412755"/>
    <lineage>
        <taxon>unclassified sequences</taxon>
        <taxon>metagenomes</taxon>
        <taxon>ecological metagenomes</taxon>
    </lineage>
</organism>
<feature type="non-terminal residue" evidence="2">
    <location>
        <position position="72"/>
    </location>
</feature>
<sequence length="72" mass="7842">MNNQMERKQVSTLGLMSSACAGMFVFGIVMAVLGAMLPSLFSKIQFNKSEAGNLFLYMNLAMLVMSVIFGPI</sequence>
<gene>
    <name evidence="2" type="ORF">S12H4_52703</name>
</gene>
<name>X1TXT5_9ZZZZ</name>
<dbReference type="AlphaFoldDB" id="X1TXT5"/>
<proteinExistence type="predicted"/>
<evidence type="ECO:0008006" key="3">
    <source>
        <dbReference type="Google" id="ProtNLM"/>
    </source>
</evidence>
<keyword evidence="1" id="KW-1133">Transmembrane helix</keyword>
<reference evidence="2" key="1">
    <citation type="journal article" date="2014" name="Front. Microbiol.">
        <title>High frequency of phylogenetically diverse reductive dehalogenase-homologous genes in deep subseafloor sedimentary metagenomes.</title>
        <authorList>
            <person name="Kawai M."/>
            <person name="Futagami T."/>
            <person name="Toyoda A."/>
            <person name="Takaki Y."/>
            <person name="Nishi S."/>
            <person name="Hori S."/>
            <person name="Arai W."/>
            <person name="Tsubouchi T."/>
            <person name="Morono Y."/>
            <person name="Uchiyama I."/>
            <person name="Ito T."/>
            <person name="Fujiyama A."/>
            <person name="Inagaki F."/>
            <person name="Takami H."/>
        </authorList>
    </citation>
    <scope>NUCLEOTIDE SEQUENCE</scope>
    <source>
        <strain evidence="2">Expedition CK06-06</strain>
    </source>
</reference>
<comment type="caution">
    <text evidence="2">The sequence shown here is derived from an EMBL/GenBank/DDBJ whole genome shotgun (WGS) entry which is preliminary data.</text>
</comment>
<feature type="transmembrane region" description="Helical" evidence="1">
    <location>
        <begin position="54"/>
        <end position="71"/>
    </location>
</feature>
<protein>
    <recommendedName>
        <fullName evidence="3">Major facilitator superfamily (MFS) profile domain-containing protein</fullName>
    </recommendedName>
</protein>
<dbReference type="SUPFAM" id="SSF103473">
    <property type="entry name" value="MFS general substrate transporter"/>
    <property type="match status" value="1"/>
</dbReference>
<dbReference type="EMBL" id="BARW01033463">
    <property type="protein sequence ID" value="GAJ10049.1"/>
    <property type="molecule type" value="Genomic_DNA"/>
</dbReference>
<keyword evidence="1" id="KW-0472">Membrane</keyword>
<evidence type="ECO:0000313" key="2">
    <source>
        <dbReference type="EMBL" id="GAJ10049.1"/>
    </source>
</evidence>